<dbReference type="EMBL" id="ML014143">
    <property type="protein sequence ID" value="RKP02458.1"/>
    <property type="molecule type" value="Genomic_DNA"/>
</dbReference>
<gene>
    <name evidence="3" type="ORF">CXG81DRAFT_24919</name>
</gene>
<sequence length="258" mass="26143">MRTAVALFALVSQLLLVSADRSDAGAQGDARLGLTLPDLIDLIASAEPATTATMTRRAGKLTEEEIARSWLLAPHPTATATADEDDFGKEVLTFGPDDDLIDRLLSAMPLLVPTPTPTPTPKGKGKDAKTKTKGGKKTATITAAPATATATTIRTAADFGIAAAPVETEAITTTTADVASAASATVETAPASASAWSASASGIAYASASGVTHASASASGYMASASAQTTGTWQIVWDDIPEQATLTPTSWPVATFAP</sequence>
<evidence type="ECO:0000313" key="4">
    <source>
        <dbReference type="Proteomes" id="UP000274922"/>
    </source>
</evidence>
<accession>A0A4P9XAR2</accession>
<evidence type="ECO:0000256" key="2">
    <source>
        <dbReference type="SAM" id="SignalP"/>
    </source>
</evidence>
<evidence type="ECO:0000313" key="3">
    <source>
        <dbReference type="EMBL" id="RKP02458.1"/>
    </source>
</evidence>
<feature type="signal peptide" evidence="2">
    <location>
        <begin position="1"/>
        <end position="19"/>
    </location>
</feature>
<keyword evidence="2" id="KW-0732">Signal</keyword>
<name>A0A4P9XAR2_9FUNG</name>
<keyword evidence="4" id="KW-1185">Reference proteome</keyword>
<proteinExistence type="predicted"/>
<reference evidence="4" key="1">
    <citation type="journal article" date="2018" name="Nat. Microbiol.">
        <title>Leveraging single-cell genomics to expand the fungal tree of life.</title>
        <authorList>
            <person name="Ahrendt S.R."/>
            <person name="Quandt C.A."/>
            <person name="Ciobanu D."/>
            <person name="Clum A."/>
            <person name="Salamov A."/>
            <person name="Andreopoulos B."/>
            <person name="Cheng J.F."/>
            <person name="Woyke T."/>
            <person name="Pelin A."/>
            <person name="Henrissat B."/>
            <person name="Reynolds N.K."/>
            <person name="Benny G.L."/>
            <person name="Smith M.E."/>
            <person name="James T.Y."/>
            <person name="Grigoriev I.V."/>
        </authorList>
    </citation>
    <scope>NUCLEOTIDE SEQUENCE [LARGE SCALE GENOMIC DNA]</scope>
    <source>
        <strain evidence="4">ATCC 52028</strain>
    </source>
</reference>
<feature type="chain" id="PRO_5020912023" evidence="2">
    <location>
        <begin position="20"/>
        <end position="258"/>
    </location>
</feature>
<dbReference type="Proteomes" id="UP000274922">
    <property type="component" value="Unassembled WGS sequence"/>
</dbReference>
<evidence type="ECO:0000256" key="1">
    <source>
        <dbReference type="SAM" id="MobiDB-lite"/>
    </source>
</evidence>
<feature type="region of interest" description="Disordered" evidence="1">
    <location>
        <begin position="111"/>
        <end position="139"/>
    </location>
</feature>
<protein>
    <submittedName>
        <fullName evidence="3">Uncharacterized protein</fullName>
    </submittedName>
</protein>
<dbReference type="AlphaFoldDB" id="A0A4P9XAR2"/>
<organism evidence="3 4">
    <name type="scientific">Caulochytrium protostelioides</name>
    <dbReference type="NCBI Taxonomy" id="1555241"/>
    <lineage>
        <taxon>Eukaryota</taxon>
        <taxon>Fungi</taxon>
        <taxon>Fungi incertae sedis</taxon>
        <taxon>Chytridiomycota</taxon>
        <taxon>Chytridiomycota incertae sedis</taxon>
        <taxon>Chytridiomycetes</taxon>
        <taxon>Caulochytriales</taxon>
        <taxon>Caulochytriaceae</taxon>
        <taxon>Caulochytrium</taxon>
    </lineage>
</organism>